<protein>
    <submittedName>
        <fullName evidence="1">Uncharacterized protein</fullName>
    </submittedName>
</protein>
<evidence type="ECO:0000313" key="1">
    <source>
        <dbReference type="EMBL" id="GKV05356.1"/>
    </source>
</evidence>
<name>A0AAV5J347_9ROSI</name>
<comment type="caution">
    <text evidence="1">The sequence shown here is derived from an EMBL/GenBank/DDBJ whole genome shotgun (WGS) entry which is preliminary data.</text>
</comment>
<reference evidence="1 2" key="1">
    <citation type="journal article" date="2021" name="Commun. Biol.">
        <title>The genome of Shorea leprosula (Dipterocarpaceae) highlights the ecological relevance of drought in aseasonal tropical rainforests.</title>
        <authorList>
            <person name="Ng K.K.S."/>
            <person name="Kobayashi M.J."/>
            <person name="Fawcett J.A."/>
            <person name="Hatakeyama M."/>
            <person name="Paape T."/>
            <person name="Ng C.H."/>
            <person name="Ang C.C."/>
            <person name="Tnah L.H."/>
            <person name="Lee C.T."/>
            <person name="Nishiyama T."/>
            <person name="Sese J."/>
            <person name="O'Brien M.J."/>
            <person name="Copetti D."/>
            <person name="Mohd Noor M.I."/>
            <person name="Ong R.C."/>
            <person name="Putra M."/>
            <person name="Sireger I.Z."/>
            <person name="Indrioko S."/>
            <person name="Kosugi Y."/>
            <person name="Izuno A."/>
            <person name="Isagi Y."/>
            <person name="Lee S.L."/>
            <person name="Shimizu K.K."/>
        </authorList>
    </citation>
    <scope>NUCLEOTIDE SEQUENCE [LARGE SCALE GENOMIC DNA]</scope>
    <source>
        <strain evidence="1">214</strain>
    </source>
</reference>
<accession>A0AAV5J347</accession>
<dbReference type="EMBL" id="BPVZ01000023">
    <property type="protein sequence ID" value="GKV05356.1"/>
    <property type="molecule type" value="Genomic_DNA"/>
</dbReference>
<dbReference type="AlphaFoldDB" id="A0AAV5J347"/>
<gene>
    <name evidence="1" type="ORF">SLEP1_g17380</name>
</gene>
<dbReference type="Proteomes" id="UP001054252">
    <property type="component" value="Unassembled WGS sequence"/>
</dbReference>
<evidence type="ECO:0000313" key="2">
    <source>
        <dbReference type="Proteomes" id="UP001054252"/>
    </source>
</evidence>
<keyword evidence="2" id="KW-1185">Reference proteome</keyword>
<proteinExistence type="predicted"/>
<sequence length="91" mass="10158">MVISEIKGIMNSLSVWMERKKKTEMNINKPKIERIKQNLETHFWDLNHSHPGILGGSQWVAHPLPSEAGGVQLRFAEKVRGAGTGLVSVVI</sequence>
<organism evidence="1 2">
    <name type="scientific">Rubroshorea leprosula</name>
    <dbReference type="NCBI Taxonomy" id="152421"/>
    <lineage>
        <taxon>Eukaryota</taxon>
        <taxon>Viridiplantae</taxon>
        <taxon>Streptophyta</taxon>
        <taxon>Embryophyta</taxon>
        <taxon>Tracheophyta</taxon>
        <taxon>Spermatophyta</taxon>
        <taxon>Magnoliopsida</taxon>
        <taxon>eudicotyledons</taxon>
        <taxon>Gunneridae</taxon>
        <taxon>Pentapetalae</taxon>
        <taxon>rosids</taxon>
        <taxon>malvids</taxon>
        <taxon>Malvales</taxon>
        <taxon>Dipterocarpaceae</taxon>
        <taxon>Rubroshorea</taxon>
    </lineage>
</organism>